<gene>
    <name evidence="1" type="ORF">EGM_20555</name>
</gene>
<name>G8F4R6_MACFA</name>
<reference evidence="1 2" key="1">
    <citation type="journal article" date="2011" name="Nat. Biotechnol.">
        <title>Genome sequencing and comparison of two nonhuman primate animal models, the cynomolgus and Chinese rhesus macaques.</title>
        <authorList>
            <person name="Yan G."/>
            <person name="Zhang G."/>
            <person name="Fang X."/>
            <person name="Zhang Y."/>
            <person name="Li C."/>
            <person name="Ling F."/>
            <person name="Cooper D.N."/>
            <person name="Li Q."/>
            <person name="Li Y."/>
            <person name="van Gool A.J."/>
            <person name="Du H."/>
            <person name="Chen J."/>
            <person name="Chen R."/>
            <person name="Zhang P."/>
            <person name="Huang Z."/>
            <person name="Thompson J.R."/>
            <person name="Meng Y."/>
            <person name="Bai Y."/>
            <person name="Wang J."/>
            <person name="Zhuo M."/>
            <person name="Wang T."/>
            <person name="Huang Y."/>
            <person name="Wei L."/>
            <person name="Li J."/>
            <person name="Wang Z."/>
            <person name="Hu H."/>
            <person name="Yang P."/>
            <person name="Le L."/>
            <person name="Stenson P.D."/>
            <person name="Li B."/>
            <person name="Liu X."/>
            <person name="Ball E.V."/>
            <person name="An N."/>
            <person name="Huang Q."/>
            <person name="Zhang Y."/>
            <person name="Fan W."/>
            <person name="Zhang X."/>
            <person name="Li Y."/>
            <person name="Wang W."/>
            <person name="Katze M.G."/>
            <person name="Su B."/>
            <person name="Nielsen R."/>
            <person name="Yang H."/>
            <person name="Wang J."/>
            <person name="Wang X."/>
            <person name="Wang J."/>
        </authorList>
    </citation>
    <scope>NUCLEOTIDE SEQUENCE [LARGE SCALE GENOMIC DNA]</scope>
    <source>
        <strain evidence="1 2">CE-4</strain>
    </source>
</reference>
<dbReference type="EMBL" id="JH331004">
    <property type="protein sequence ID" value="EHH62280.1"/>
    <property type="molecule type" value="Genomic_DNA"/>
</dbReference>
<sequence length="75" mass="8624">VGFIFLKFWTYTVRTSIDLTQTGDCSQCIHQVTEVGQQIKTIFLFYSSYECMGMLKETCLYNATQYKVCSPGNDQ</sequence>
<feature type="non-terminal residue" evidence="1">
    <location>
        <position position="75"/>
    </location>
</feature>
<protein>
    <submittedName>
        <fullName evidence="1">Uncharacterized protein</fullName>
    </submittedName>
</protein>
<dbReference type="Proteomes" id="UP000009130">
    <property type="component" value="Unassembled WGS sequence"/>
</dbReference>
<proteinExistence type="predicted"/>
<dbReference type="AlphaFoldDB" id="G8F4R6"/>
<accession>G8F4R6</accession>
<organism evidence="2">
    <name type="scientific">Macaca fascicularis</name>
    <name type="common">Crab-eating macaque</name>
    <name type="synonym">Cynomolgus monkey</name>
    <dbReference type="NCBI Taxonomy" id="9541"/>
    <lineage>
        <taxon>Eukaryota</taxon>
        <taxon>Metazoa</taxon>
        <taxon>Chordata</taxon>
        <taxon>Craniata</taxon>
        <taxon>Vertebrata</taxon>
        <taxon>Euteleostomi</taxon>
        <taxon>Mammalia</taxon>
        <taxon>Eutheria</taxon>
        <taxon>Euarchontoglires</taxon>
        <taxon>Primates</taxon>
        <taxon>Haplorrhini</taxon>
        <taxon>Catarrhini</taxon>
        <taxon>Cercopithecidae</taxon>
        <taxon>Cercopithecinae</taxon>
        <taxon>Macaca</taxon>
    </lineage>
</organism>
<evidence type="ECO:0000313" key="1">
    <source>
        <dbReference type="EMBL" id="EHH62280.1"/>
    </source>
</evidence>
<feature type="non-terminal residue" evidence="1">
    <location>
        <position position="1"/>
    </location>
</feature>
<evidence type="ECO:0000313" key="2">
    <source>
        <dbReference type="Proteomes" id="UP000009130"/>
    </source>
</evidence>